<dbReference type="RefSeq" id="WP_272182274.1">
    <property type="nucleotide sequence ID" value="NZ_JAQOMS010000002.1"/>
</dbReference>
<keyword evidence="2" id="KW-0378">Hydrolase</keyword>
<dbReference type="Proteomes" id="UP001528411">
    <property type="component" value="Unassembled WGS sequence"/>
</dbReference>
<evidence type="ECO:0000313" key="5">
    <source>
        <dbReference type="Proteomes" id="UP001528411"/>
    </source>
</evidence>
<dbReference type="PANTHER" id="PTHR42693">
    <property type="entry name" value="ARYLSULFATASE FAMILY MEMBER"/>
    <property type="match status" value="1"/>
</dbReference>
<protein>
    <submittedName>
        <fullName evidence="4">Sulfatase-like hydrolase/transferase</fullName>
    </submittedName>
</protein>
<accession>A0ABT5FJ78</accession>
<comment type="similarity">
    <text evidence="1">Belongs to the sulfatase family.</text>
</comment>
<dbReference type="InterPro" id="IPR000917">
    <property type="entry name" value="Sulfatase_N"/>
</dbReference>
<proteinExistence type="inferred from homology"/>
<evidence type="ECO:0000256" key="1">
    <source>
        <dbReference type="ARBA" id="ARBA00008779"/>
    </source>
</evidence>
<reference evidence="4 5" key="1">
    <citation type="submission" date="2023-01" db="EMBL/GenBank/DDBJ databases">
        <title>Psychrosphaera sp. nov., isolated from marine algae.</title>
        <authorList>
            <person name="Bayburt H."/>
            <person name="Choi B.J."/>
            <person name="Kim J.M."/>
            <person name="Choi D.G."/>
            <person name="Jeon C.O."/>
        </authorList>
    </citation>
    <scope>NUCLEOTIDE SEQUENCE [LARGE SCALE GENOMIC DNA]</scope>
    <source>
        <strain evidence="4 5">G1-22</strain>
    </source>
</reference>
<dbReference type="Gene3D" id="3.30.1120.10">
    <property type="match status" value="1"/>
</dbReference>
<dbReference type="PANTHER" id="PTHR42693:SF53">
    <property type="entry name" value="ENDO-4-O-SULFATASE"/>
    <property type="match status" value="1"/>
</dbReference>
<gene>
    <name evidence="4" type="ORF">PN838_24035</name>
</gene>
<dbReference type="Gene3D" id="3.40.720.10">
    <property type="entry name" value="Alkaline Phosphatase, subunit A"/>
    <property type="match status" value="1"/>
</dbReference>
<feature type="domain" description="Sulfatase N-terminal" evidence="3">
    <location>
        <begin position="15"/>
        <end position="179"/>
    </location>
</feature>
<dbReference type="SUPFAM" id="SSF53649">
    <property type="entry name" value="Alkaline phosphatase-like"/>
    <property type="match status" value="1"/>
</dbReference>
<comment type="caution">
    <text evidence="4">The sequence shown here is derived from an EMBL/GenBank/DDBJ whole genome shotgun (WGS) entry which is preliminary data.</text>
</comment>
<name>A0ABT5FJ78_9GAMM</name>
<organism evidence="4 5">
    <name type="scientific">Psychrosphaera algicola</name>
    <dbReference type="NCBI Taxonomy" id="3023714"/>
    <lineage>
        <taxon>Bacteria</taxon>
        <taxon>Pseudomonadati</taxon>
        <taxon>Pseudomonadota</taxon>
        <taxon>Gammaproteobacteria</taxon>
        <taxon>Alteromonadales</taxon>
        <taxon>Pseudoalteromonadaceae</taxon>
        <taxon>Psychrosphaera</taxon>
    </lineage>
</organism>
<dbReference type="Pfam" id="PF00884">
    <property type="entry name" value="Sulfatase"/>
    <property type="match status" value="1"/>
</dbReference>
<evidence type="ECO:0000313" key="4">
    <source>
        <dbReference type="EMBL" id="MDC2891254.1"/>
    </source>
</evidence>
<evidence type="ECO:0000259" key="3">
    <source>
        <dbReference type="Pfam" id="PF00884"/>
    </source>
</evidence>
<dbReference type="EMBL" id="JAQOMS010000002">
    <property type="protein sequence ID" value="MDC2891254.1"/>
    <property type="molecule type" value="Genomic_DNA"/>
</dbReference>
<sequence length="307" mass="34891">MRYVNDYIKPLEHNGKEVRETEYITDALSREAVNFVEQAGKEKSQPFFLYLAYNAPHVPLEAKQEDIAKFAHIKNKKRRIYAAMVHAVDRGVQRVVDALDATGQLENTLIVFMSDNGGKTQQGGVNLPLKEGKGSAHEGGHRVPMFVYWPKGIAAQKDHYPYPVSALDLYPTFTQLAGAEIPTKKLLDGKDLLPAILAKKPVRAGESLYVMRHRTAASDVSVRRDNFKAVRTKATGKWQLYDIDKDIGEKNDISSKHPQLLQDMVTDMAHWSWSNKEPQWFHIHEEGQKWREAAMPRHGETFDLNSK</sequence>
<dbReference type="InterPro" id="IPR050738">
    <property type="entry name" value="Sulfatase"/>
</dbReference>
<keyword evidence="5" id="KW-1185">Reference proteome</keyword>
<dbReference type="InterPro" id="IPR017850">
    <property type="entry name" value="Alkaline_phosphatase_core_sf"/>
</dbReference>
<evidence type="ECO:0000256" key="2">
    <source>
        <dbReference type="ARBA" id="ARBA00022801"/>
    </source>
</evidence>